<proteinExistence type="predicted"/>
<accession>A0A7W5AS38</accession>
<dbReference type="Proteomes" id="UP000590749">
    <property type="component" value="Unassembled WGS sequence"/>
</dbReference>
<keyword evidence="2" id="KW-1185">Reference proteome</keyword>
<gene>
    <name evidence="1" type="ORF">FHR83_008993</name>
</gene>
<reference evidence="1 2" key="1">
    <citation type="submission" date="2020-08" db="EMBL/GenBank/DDBJ databases">
        <title>Genomic Encyclopedia of Type Strains, Phase III (KMG-III): the genomes of soil and plant-associated and newly described type strains.</title>
        <authorList>
            <person name="Whitman W."/>
        </authorList>
    </citation>
    <scope>NUCLEOTIDE SEQUENCE [LARGE SCALE GENOMIC DNA]</scope>
    <source>
        <strain evidence="1 2">CECT 3287</strain>
    </source>
</reference>
<evidence type="ECO:0000313" key="2">
    <source>
        <dbReference type="Proteomes" id="UP000590749"/>
    </source>
</evidence>
<name>A0A7W5AS38_9ACTN</name>
<dbReference type="RefSeq" id="WP_183227656.1">
    <property type="nucleotide sequence ID" value="NZ_BMPW01000043.1"/>
</dbReference>
<protein>
    <submittedName>
        <fullName evidence="1">Uncharacterized protein</fullName>
    </submittedName>
</protein>
<dbReference type="AlphaFoldDB" id="A0A7W5AS38"/>
<evidence type="ECO:0000313" key="1">
    <source>
        <dbReference type="EMBL" id="MBB3101265.1"/>
    </source>
</evidence>
<comment type="caution">
    <text evidence="1">The sequence shown here is derived from an EMBL/GenBank/DDBJ whole genome shotgun (WGS) entry which is preliminary data.</text>
</comment>
<dbReference type="EMBL" id="JACHXF010000035">
    <property type="protein sequence ID" value="MBB3101265.1"/>
    <property type="molecule type" value="Genomic_DNA"/>
</dbReference>
<organism evidence="1 2">
    <name type="scientific">Actinoplanes campanulatus</name>
    <dbReference type="NCBI Taxonomy" id="113559"/>
    <lineage>
        <taxon>Bacteria</taxon>
        <taxon>Bacillati</taxon>
        <taxon>Actinomycetota</taxon>
        <taxon>Actinomycetes</taxon>
        <taxon>Micromonosporales</taxon>
        <taxon>Micromonosporaceae</taxon>
        <taxon>Actinoplanes</taxon>
    </lineage>
</organism>
<sequence length="140" mass="15807">MSRFRAPAASWVIEQDLPQLARHEDDHRAGRAHTFALLDPAHTVSLGCLYLNPMRERLRECSPESAPMVTSWIRQGREDLTATVARAVHDWLLAAWPFPAHVLRILPGEQASRVALAGLGLRERVLSPALEPRPYLWFQA</sequence>